<evidence type="ECO:0000256" key="7">
    <source>
        <dbReference type="ARBA" id="ARBA00022989"/>
    </source>
</evidence>
<evidence type="ECO:0000256" key="3">
    <source>
        <dbReference type="ARBA" id="ARBA00022692"/>
    </source>
</evidence>
<evidence type="ECO:0000259" key="12">
    <source>
        <dbReference type="PROSITE" id="PS51212"/>
    </source>
</evidence>
<dbReference type="GO" id="GO:0004252">
    <property type="term" value="F:serine-type endopeptidase activity"/>
    <property type="evidence" value="ECO:0007669"/>
    <property type="project" value="UniProtKB-UniRule"/>
</dbReference>
<dbReference type="Pfam" id="PF01822">
    <property type="entry name" value="WSC"/>
    <property type="match status" value="2"/>
</dbReference>
<name>A0A8K0WV67_9HYPO</name>
<feature type="active site" description="Charge relay system" evidence="10">
    <location>
        <position position="649"/>
    </location>
</feature>
<dbReference type="OrthoDB" id="1896086at2759"/>
<keyword evidence="3" id="KW-0812">Transmembrane</keyword>
<evidence type="ECO:0000256" key="4">
    <source>
        <dbReference type="ARBA" id="ARBA00022729"/>
    </source>
</evidence>
<keyword evidence="14" id="KW-1185">Reference proteome</keyword>
<keyword evidence="9" id="KW-0325">Glycoprotein</keyword>
<feature type="domain" description="WSC" evidence="12">
    <location>
        <begin position="57"/>
        <end position="148"/>
    </location>
</feature>
<reference evidence="13" key="1">
    <citation type="journal article" date="2021" name="Nat. Commun.">
        <title>Genetic determinants of endophytism in the Arabidopsis root mycobiome.</title>
        <authorList>
            <person name="Mesny F."/>
            <person name="Miyauchi S."/>
            <person name="Thiergart T."/>
            <person name="Pickel B."/>
            <person name="Atanasova L."/>
            <person name="Karlsson M."/>
            <person name="Huettel B."/>
            <person name="Barry K.W."/>
            <person name="Haridas S."/>
            <person name="Chen C."/>
            <person name="Bauer D."/>
            <person name="Andreopoulos W."/>
            <person name="Pangilinan J."/>
            <person name="LaButti K."/>
            <person name="Riley R."/>
            <person name="Lipzen A."/>
            <person name="Clum A."/>
            <person name="Drula E."/>
            <person name="Henrissat B."/>
            <person name="Kohler A."/>
            <person name="Grigoriev I.V."/>
            <person name="Martin F.M."/>
            <person name="Hacquard S."/>
        </authorList>
    </citation>
    <scope>NUCLEOTIDE SEQUENCE</scope>
    <source>
        <strain evidence="13">MPI-CAGE-CH-0235</strain>
    </source>
</reference>
<evidence type="ECO:0000256" key="5">
    <source>
        <dbReference type="ARBA" id="ARBA00022801"/>
    </source>
</evidence>
<evidence type="ECO:0000256" key="11">
    <source>
        <dbReference type="SAM" id="MobiDB-lite"/>
    </source>
</evidence>
<dbReference type="PANTHER" id="PTHR24269">
    <property type="entry name" value="KREMEN PROTEIN"/>
    <property type="match status" value="1"/>
</dbReference>
<comment type="caution">
    <text evidence="13">The sequence shown here is derived from an EMBL/GenBank/DDBJ whole genome shotgun (WGS) entry which is preliminary data.</text>
</comment>
<keyword evidence="7" id="KW-1133">Transmembrane helix</keyword>
<evidence type="ECO:0000256" key="9">
    <source>
        <dbReference type="ARBA" id="ARBA00023180"/>
    </source>
</evidence>
<evidence type="ECO:0000256" key="2">
    <source>
        <dbReference type="ARBA" id="ARBA00022670"/>
    </source>
</evidence>
<comment type="subcellular location">
    <subcellularLocation>
        <location evidence="1">Membrane</location>
        <topology evidence="1">Single-pass membrane protein</topology>
    </subcellularLocation>
</comment>
<dbReference type="GO" id="GO:0006508">
    <property type="term" value="P:proteolysis"/>
    <property type="evidence" value="ECO:0007669"/>
    <property type="project" value="UniProtKB-KW"/>
</dbReference>
<evidence type="ECO:0000256" key="1">
    <source>
        <dbReference type="ARBA" id="ARBA00004167"/>
    </source>
</evidence>
<dbReference type="InterPro" id="IPR002889">
    <property type="entry name" value="WSC_carb-bd"/>
</dbReference>
<dbReference type="CDD" id="cd00306">
    <property type="entry name" value="Peptidases_S8_S53"/>
    <property type="match status" value="1"/>
</dbReference>
<feature type="active site" description="Charge relay system" evidence="10">
    <location>
        <position position="684"/>
    </location>
</feature>
<dbReference type="PANTHER" id="PTHR24269:SF16">
    <property type="entry name" value="PROTEIN SLG1"/>
    <property type="match status" value="1"/>
</dbReference>
<feature type="domain" description="WSC" evidence="12">
    <location>
        <begin position="162"/>
        <end position="257"/>
    </location>
</feature>
<evidence type="ECO:0000313" key="13">
    <source>
        <dbReference type="EMBL" id="KAH7324125.1"/>
    </source>
</evidence>
<feature type="region of interest" description="Disordered" evidence="11">
    <location>
        <begin position="452"/>
        <end position="483"/>
    </location>
</feature>
<dbReference type="InterPro" id="IPR015500">
    <property type="entry name" value="Peptidase_S8_subtilisin-rel"/>
</dbReference>
<evidence type="ECO:0000256" key="6">
    <source>
        <dbReference type="ARBA" id="ARBA00022825"/>
    </source>
</evidence>
<dbReference type="Gene3D" id="3.40.50.200">
    <property type="entry name" value="Peptidase S8/S53 domain"/>
    <property type="match status" value="1"/>
</dbReference>
<dbReference type="PRINTS" id="PR00723">
    <property type="entry name" value="SUBTILISIN"/>
</dbReference>
<gene>
    <name evidence="13" type="ORF">B0I35DRAFT_475393</name>
</gene>
<keyword evidence="5 10" id="KW-0378">Hydrolase</keyword>
<dbReference type="InterPro" id="IPR036852">
    <property type="entry name" value="Peptidase_S8/S53_dom_sf"/>
</dbReference>
<dbReference type="Proteomes" id="UP000813444">
    <property type="component" value="Unassembled WGS sequence"/>
</dbReference>
<sequence length="1036" mass="112839">MAVYLQLCLDLQLRVCNDNCGFGALIANVNDDRGCFSKAIDKTPLSGRPSEKPSAGGYRSMGCWTDSVDSRALLNGGSARADDMTVEKCADLARGFRYAGVEYSVECFWGNKISESSARANGQCDMPCGGSPFDVCGGGNLINIYEDSSLVPSPLTVPAVGSFGNVGCYEDSTASRVLVVDEESDFTFSGMTVDKCVKLAKDNGLRYAGVEYAGECFVGNTLHHEIRSPEGDCNLVCAGNTAQFCGNGNRIRVYEDSAWRDPTLDQLTFALTNYNTTLFRVRGLIEDYNTALKEWEAAPGVPSRRGLIKRLEPRVMRERLVKTYDEFVAEQEKLYRNARAAVVEFNRAASQDITRQRNPFVDSPTREQAIEAFDIPLEPMGQVRESMEADLETLASTTSETPLLDTGRGLSLSSSALSTIGIPRPILAGIPAGLGVFLTLAIIFSKLHPSVDEPNQPTQAPTSIRPATTTTTTTTTTTSSCSPVLSPTPMVVFMEKDTSDAEYKDLINSIPQERLIDESIAPEIGWRAFLARIDDCEAEEFESKSSVGSVSLNAMISTEEGSELETRGLNNELHKIPSLNETQNTRVLASRDVSPNTDLTYQNFAPRHLRWLSAPWAKTTGNLGGSYWDLDGYLFNSRPGRDVWIYIFDTGIWGFHSDFAEINGVTKLEEKKHLSGGSWGQGNHGTAMASFAAGHFIGVAKNAKLVDVQITDLRSGVVALWDYMRAFAYACREVRNMGRQTQAVFSMSWGFNFRDLNWREARGDKPTVPLGPRRYDPFPRIFSQYTWPLGVVTVSAASNNGNDDMGTQCPTAAGGRDTGLIVVGNANMEGRNAGSSERDSSGNGILTLYAMGHDVCGAEPYYSEGCLVKSGASPATAQVAGLAAYYLADPQARTDIFGSPDPGENSWPQVSLMMKRYLENIGTRAKGTAWARGIPRAALDEQLACQVAAPDQITPLTDSHPDSGTLIQYDDDEKWSEYSVLYDQLADGPELNLMRVRESVSVGNTRDAAFQATLGNGRRQCVRLELAVEEGQTGGS</sequence>
<keyword evidence="2 10" id="KW-0645">Protease</keyword>
<evidence type="ECO:0000313" key="14">
    <source>
        <dbReference type="Proteomes" id="UP000813444"/>
    </source>
</evidence>
<dbReference type="EMBL" id="JAGPNK010000003">
    <property type="protein sequence ID" value="KAH7324125.1"/>
    <property type="molecule type" value="Genomic_DNA"/>
</dbReference>
<protein>
    <submittedName>
        <fullName evidence="13">Peptidase S8/S53 domain-containing protein</fullName>
    </submittedName>
</protein>
<keyword evidence="6 10" id="KW-0720">Serine protease</keyword>
<keyword evidence="4" id="KW-0732">Signal</keyword>
<dbReference type="InterPro" id="IPR000209">
    <property type="entry name" value="Peptidase_S8/S53_dom"/>
</dbReference>
<organism evidence="13 14">
    <name type="scientific">Stachybotrys elegans</name>
    <dbReference type="NCBI Taxonomy" id="80388"/>
    <lineage>
        <taxon>Eukaryota</taxon>
        <taxon>Fungi</taxon>
        <taxon>Dikarya</taxon>
        <taxon>Ascomycota</taxon>
        <taxon>Pezizomycotina</taxon>
        <taxon>Sordariomycetes</taxon>
        <taxon>Hypocreomycetidae</taxon>
        <taxon>Hypocreales</taxon>
        <taxon>Stachybotryaceae</taxon>
        <taxon>Stachybotrys</taxon>
    </lineage>
</organism>
<dbReference type="Pfam" id="PF00082">
    <property type="entry name" value="Peptidase_S8"/>
    <property type="match status" value="1"/>
</dbReference>
<dbReference type="SMART" id="SM00321">
    <property type="entry name" value="WSC"/>
    <property type="match status" value="2"/>
</dbReference>
<dbReference type="PROSITE" id="PS51892">
    <property type="entry name" value="SUBTILASE"/>
    <property type="match status" value="1"/>
</dbReference>
<accession>A0A8K0WV67</accession>
<evidence type="ECO:0000256" key="10">
    <source>
        <dbReference type="PROSITE-ProRule" id="PRU01240"/>
    </source>
</evidence>
<keyword evidence="8" id="KW-0472">Membrane</keyword>
<proteinExistence type="inferred from homology"/>
<evidence type="ECO:0000256" key="8">
    <source>
        <dbReference type="ARBA" id="ARBA00023136"/>
    </source>
</evidence>
<comment type="similarity">
    <text evidence="10">Belongs to the peptidase S8 family.</text>
</comment>
<dbReference type="SUPFAM" id="SSF52743">
    <property type="entry name" value="Subtilisin-like"/>
    <property type="match status" value="1"/>
</dbReference>
<feature type="active site" description="Charge relay system" evidence="10">
    <location>
        <position position="873"/>
    </location>
</feature>
<dbReference type="PROSITE" id="PS51212">
    <property type="entry name" value="WSC"/>
    <property type="match status" value="2"/>
</dbReference>
<dbReference type="AlphaFoldDB" id="A0A8K0WV67"/>
<dbReference type="GO" id="GO:0005886">
    <property type="term" value="C:plasma membrane"/>
    <property type="evidence" value="ECO:0007669"/>
    <property type="project" value="TreeGrafter"/>
</dbReference>
<dbReference type="InterPro" id="IPR051836">
    <property type="entry name" value="Kremen_rcpt"/>
</dbReference>
<feature type="compositionally biased region" description="Low complexity" evidence="11">
    <location>
        <begin position="461"/>
        <end position="483"/>
    </location>
</feature>